<evidence type="ECO:0000259" key="1">
    <source>
        <dbReference type="PROSITE" id="PS50805"/>
    </source>
</evidence>
<dbReference type="Pfam" id="PF01352">
    <property type="entry name" value="KRAB"/>
    <property type="match status" value="1"/>
</dbReference>
<feature type="domain" description="KRAB" evidence="1">
    <location>
        <begin position="34"/>
        <end position="88"/>
    </location>
</feature>
<accession>A0A670YUJ7</accession>
<dbReference type="PANTHER" id="PTHR23232:SF142">
    <property type="entry name" value="GASTRULA ZINC FINGER PROTEIN XLCGF57.1-LIKE-RELATED"/>
    <property type="match status" value="1"/>
</dbReference>
<dbReference type="InterPro" id="IPR036051">
    <property type="entry name" value="KRAB_dom_sf"/>
</dbReference>
<proteinExistence type="predicted"/>
<dbReference type="Ensembl" id="ENSPTXT00000013627.1">
    <property type="protein sequence ID" value="ENSPTXP00000013213.1"/>
    <property type="gene ID" value="ENSPTXG00000009227.1"/>
</dbReference>
<evidence type="ECO:0000313" key="2">
    <source>
        <dbReference type="Ensembl" id="ENSPTXP00000013213.1"/>
    </source>
</evidence>
<sequence length="88" mass="10317">MTARKLQDGFGQSRTICIGWGLNYSPFEWFQALVSFEEVSMYFSEEEWRLLDESQRKIFTKVMMENYENVRELGESWTGLGKCNGLGE</sequence>
<dbReference type="PANTHER" id="PTHR23232">
    <property type="entry name" value="KRAB DOMAIN C2H2 ZINC FINGER"/>
    <property type="match status" value="1"/>
</dbReference>
<dbReference type="Gene3D" id="6.10.140.140">
    <property type="match status" value="1"/>
</dbReference>
<dbReference type="CDD" id="cd07765">
    <property type="entry name" value="KRAB_A-box"/>
    <property type="match status" value="1"/>
</dbReference>
<dbReference type="SUPFAM" id="SSF109640">
    <property type="entry name" value="KRAB domain (Kruppel-associated box)"/>
    <property type="match status" value="1"/>
</dbReference>
<dbReference type="SMART" id="SM00349">
    <property type="entry name" value="KRAB"/>
    <property type="match status" value="1"/>
</dbReference>
<reference evidence="2" key="2">
    <citation type="submission" date="2025-09" db="UniProtKB">
        <authorList>
            <consortium name="Ensembl"/>
        </authorList>
    </citation>
    <scope>IDENTIFICATION</scope>
</reference>
<evidence type="ECO:0000313" key="3">
    <source>
        <dbReference type="Proteomes" id="UP000472273"/>
    </source>
</evidence>
<reference evidence="2" key="1">
    <citation type="submission" date="2025-08" db="UniProtKB">
        <authorList>
            <consortium name="Ensembl"/>
        </authorList>
    </citation>
    <scope>IDENTIFICATION</scope>
</reference>
<keyword evidence="3" id="KW-1185">Reference proteome</keyword>
<dbReference type="InterPro" id="IPR001909">
    <property type="entry name" value="KRAB"/>
</dbReference>
<dbReference type="GeneTree" id="ENSGT01150000289523"/>
<organism evidence="2 3">
    <name type="scientific">Pseudonaja textilis</name>
    <name type="common">Eastern brown snake</name>
    <dbReference type="NCBI Taxonomy" id="8673"/>
    <lineage>
        <taxon>Eukaryota</taxon>
        <taxon>Metazoa</taxon>
        <taxon>Chordata</taxon>
        <taxon>Craniata</taxon>
        <taxon>Vertebrata</taxon>
        <taxon>Euteleostomi</taxon>
        <taxon>Lepidosauria</taxon>
        <taxon>Squamata</taxon>
        <taxon>Bifurcata</taxon>
        <taxon>Unidentata</taxon>
        <taxon>Episquamata</taxon>
        <taxon>Toxicofera</taxon>
        <taxon>Serpentes</taxon>
        <taxon>Colubroidea</taxon>
        <taxon>Elapidae</taxon>
        <taxon>Hydrophiinae</taxon>
        <taxon>Pseudonaja</taxon>
    </lineage>
</organism>
<dbReference type="GO" id="GO:0006355">
    <property type="term" value="P:regulation of DNA-templated transcription"/>
    <property type="evidence" value="ECO:0007669"/>
    <property type="project" value="InterPro"/>
</dbReference>
<dbReference type="Proteomes" id="UP000472273">
    <property type="component" value="Unplaced"/>
</dbReference>
<dbReference type="AlphaFoldDB" id="A0A670YUJ7"/>
<dbReference type="PROSITE" id="PS50805">
    <property type="entry name" value="KRAB"/>
    <property type="match status" value="1"/>
</dbReference>
<name>A0A670YUJ7_PSETE</name>
<dbReference type="InterPro" id="IPR050169">
    <property type="entry name" value="Krueppel_C2H2_ZnF"/>
</dbReference>
<protein>
    <recommendedName>
        <fullName evidence="1">KRAB domain-containing protein</fullName>
    </recommendedName>
</protein>